<evidence type="ECO:0000256" key="1">
    <source>
        <dbReference type="SAM" id="Phobius"/>
    </source>
</evidence>
<organism evidence="2 3">
    <name type="scientific">Zoarces viviparus</name>
    <name type="common">Viviparous eelpout</name>
    <name type="synonym">Blennius viviparus</name>
    <dbReference type="NCBI Taxonomy" id="48416"/>
    <lineage>
        <taxon>Eukaryota</taxon>
        <taxon>Metazoa</taxon>
        <taxon>Chordata</taxon>
        <taxon>Craniata</taxon>
        <taxon>Vertebrata</taxon>
        <taxon>Euteleostomi</taxon>
        <taxon>Actinopterygii</taxon>
        <taxon>Neopterygii</taxon>
        <taxon>Teleostei</taxon>
        <taxon>Neoteleostei</taxon>
        <taxon>Acanthomorphata</taxon>
        <taxon>Eupercaria</taxon>
        <taxon>Perciformes</taxon>
        <taxon>Cottioidei</taxon>
        <taxon>Zoarcales</taxon>
        <taxon>Zoarcidae</taxon>
        <taxon>Zoarcinae</taxon>
        <taxon>Zoarces</taxon>
    </lineage>
</organism>
<name>A0AAW1G728_ZOAVI</name>
<sequence>MSADLYCASNSGGNNANLQGTTVGGRKPLHRFIKGQPKIIGIIALVLGSSFFMLSIVIMPDNSIQFISTTVPPGFLLGTLFIFCGILYILTEHYPTKKTVTISLALSIVTTLGVCWTSMHILPNTGHRSYYRDYGFIEDNFTHEIISDWSYEEMVMSVELIFLVYSVLGAIIFIVMSCLAVAALRSTKSQAIIVMTTTPDETPVE</sequence>
<evidence type="ECO:0008006" key="4">
    <source>
        <dbReference type="Google" id="ProtNLM"/>
    </source>
</evidence>
<proteinExistence type="predicted"/>
<feature type="transmembrane region" description="Helical" evidence="1">
    <location>
        <begin position="39"/>
        <end position="59"/>
    </location>
</feature>
<evidence type="ECO:0000313" key="3">
    <source>
        <dbReference type="Proteomes" id="UP001488805"/>
    </source>
</evidence>
<evidence type="ECO:0000313" key="2">
    <source>
        <dbReference type="EMBL" id="KAK9542573.1"/>
    </source>
</evidence>
<protein>
    <recommendedName>
        <fullName evidence="4">NADH dehydrogenase subunit 6</fullName>
    </recommendedName>
</protein>
<feature type="transmembrane region" description="Helical" evidence="1">
    <location>
        <begin position="71"/>
        <end position="90"/>
    </location>
</feature>
<comment type="caution">
    <text evidence="2">The sequence shown here is derived from an EMBL/GenBank/DDBJ whole genome shotgun (WGS) entry which is preliminary data.</text>
</comment>
<dbReference type="Proteomes" id="UP001488805">
    <property type="component" value="Unassembled WGS sequence"/>
</dbReference>
<feature type="transmembrane region" description="Helical" evidence="1">
    <location>
        <begin position="102"/>
        <end position="122"/>
    </location>
</feature>
<dbReference type="EMBL" id="JBCEZU010000001">
    <property type="protein sequence ID" value="KAK9542573.1"/>
    <property type="molecule type" value="Genomic_DNA"/>
</dbReference>
<dbReference type="AlphaFoldDB" id="A0AAW1G728"/>
<feature type="transmembrane region" description="Helical" evidence="1">
    <location>
        <begin position="160"/>
        <end position="184"/>
    </location>
</feature>
<accession>A0AAW1G728</accession>
<gene>
    <name evidence="2" type="ORF">VZT92_000422</name>
</gene>
<keyword evidence="1" id="KW-1133">Transmembrane helix</keyword>
<reference evidence="2 3" key="1">
    <citation type="journal article" date="2024" name="Genome Biol. Evol.">
        <title>Chromosome-level genome assembly of the viviparous eelpout Zoarces viviparus.</title>
        <authorList>
            <person name="Fuhrmann N."/>
            <person name="Brasseur M.V."/>
            <person name="Bakowski C.E."/>
            <person name="Podsiadlowski L."/>
            <person name="Prost S."/>
            <person name="Krehenwinkel H."/>
            <person name="Mayer C."/>
        </authorList>
    </citation>
    <scope>NUCLEOTIDE SEQUENCE [LARGE SCALE GENOMIC DNA]</scope>
    <source>
        <strain evidence="2">NO-MEL_2022_Ind0_liver</strain>
    </source>
</reference>
<keyword evidence="1" id="KW-0812">Transmembrane</keyword>
<keyword evidence="1" id="KW-0472">Membrane</keyword>
<keyword evidence="3" id="KW-1185">Reference proteome</keyword>